<dbReference type="GO" id="GO:0005829">
    <property type="term" value="C:cytosol"/>
    <property type="evidence" value="ECO:0007669"/>
    <property type="project" value="UniProtKB-SubCell"/>
</dbReference>
<dbReference type="AlphaFoldDB" id="A0A1I2I291"/>
<dbReference type="InterPro" id="IPR003713">
    <property type="entry name" value="FliS"/>
</dbReference>
<keyword evidence="3 6" id="KW-0963">Cytoplasm</keyword>
<sequence length="139" mass="15179">MGFGYGAGAYQQVRSHGTVETADPHGLIAMLMDGAIERLTKARGHMLHGEVAAKGELISRCLDIISELRGSLDPKVETPLVGQLGALYDYMGRRLLHANLHDDPRALDEVSDLMQKLRRAWAGIPMDARQPQRPAQAAP</sequence>
<dbReference type="GO" id="GO:0071973">
    <property type="term" value="P:bacterial-type flagellum-dependent cell motility"/>
    <property type="evidence" value="ECO:0007669"/>
    <property type="project" value="TreeGrafter"/>
</dbReference>
<dbReference type="NCBIfam" id="TIGR00208">
    <property type="entry name" value="fliS"/>
    <property type="match status" value="1"/>
</dbReference>
<keyword evidence="4 6" id="KW-1005">Bacterial flagellum biogenesis</keyword>
<dbReference type="STRING" id="500610.SAMN02799615_03261"/>
<evidence type="ECO:0000313" key="8">
    <source>
        <dbReference type="Proteomes" id="UP000199477"/>
    </source>
</evidence>
<evidence type="ECO:0000256" key="1">
    <source>
        <dbReference type="ARBA" id="ARBA00004514"/>
    </source>
</evidence>
<dbReference type="Pfam" id="PF02561">
    <property type="entry name" value="FliS"/>
    <property type="match status" value="1"/>
</dbReference>
<evidence type="ECO:0000256" key="5">
    <source>
        <dbReference type="ARBA" id="ARBA00023186"/>
    </source>
</evidence>
<evidence type="ECO:0000256" key="2">
    <source>
        <dbReference type="ARBA" id="ARBA00008787"/>
    </source>
</evidence>
<dbReference type="Proteomes" id="UP000199477">
    <property type="component" value="Unassembled WGS sequence"/>
</dbReference>
<dbReference type="GO" id="GO:0044780">
    <property type="term" value="P:bacterial-type flagellum assembly"/>
    <property type="evidence" value="ECO:0007669"/>
    <property type="project" value="InterPro"/>
</dbReference>
<name>A0A1I2I291_9GAMM</name>
<evidence type="ECO:0000256" key="6">
    <source>
        <dbReference type="PIRNR" id="PIRNR039090"/>
    </source>
</evidence>
<accession>A0A1I2I291</accession>
<evidence type="ECO:0000313" key="7">
    <source>
        <dbReference type="EMBL" id="SFF35788.1"/>
    </source>
</evidence>
<evidence type="ECO:0000256" key="3">
    <source>
        <dbReference type="ARBA" id="ARBA00022490"/>
    </source>
</evidence>
<evidence type="ECO:0000256" key="4">
    <source>
        <dbReference type="ARBA" id="ARBA00022795"/>
    </source>
</evidence>
<dbReference type="InterPro" id="IPR036584">
    <property type="entry name" value="FliS_sf"/>
</dbReference>
<dbReference type="PANTHER" id="PTHR34773:SF1">
    <property type="entry name" value="FLAGELLAR SECRETION CHAPERONE FLIS"/>
    <property type="match status" value="1"/>
</dbReference>
<dbReference type="Gene3D" id="1.20.120.340">
    <property type="entry name" value="Flagellar protein FliS"/>
    <property type="match status" value="1"/>
</dbReference>
<keyword evidence="7" id="KW-0966">Cell projection</keyword>
<keyword evidence="7" id="KW-0282">Flagellum</keyword>
<comment type="similarity">
    <text evidence="2 6">Belongs to the FliS family.</text>
</comment>
<keyword evidence="5" id="KW-0143">Chaperone</keyword>
<keyword evidence="7" id="KW-0969">Cilium</keyword>
<protein>
    <recommendedName>
        <fullName evidence="6">Flagellar secretion chaperone FliS</fullName>
    </recommendedName>
</protein>
<dbReference type="SUPFAM" id="SSF101116">
    <property type="entry name" value="Flagellar export chaperone FliS"/>
    <property type="match status" value="1"/>
</dbReference>
<dbReference type="EMBL" id="FONH01000014">
    <property type="protein sequence ID" value="SFF35788.1"/>
    <property type="molecule type" value="Genomic_DNA"/>
</dbReference>
<organism evidence="7 8">
    <name type="scientific">Dyella marensis</name>
    <dbReference type="NCBI Taxonomy" id="500610"/>
    <lineage>
        <taxon>Bacteria</taxon>
        <taxon>Pseudomonadati</taxon>
        <taxon>Pseudomonadota</taxon>
        <taxon>Gammaproteobacteria</taxon>
        <taxon>Lysobacterales</taxon>
        <taxon>Rhodanobacteraceae</taxon>
        <taxon>Dyella</taxon>
    </lineage>
</organism>
<proteinExistence type="inferred from homology"/>
<dbReference type="CDD" id="cd16098">
    <property type="entry name" value="FliS"/>
    <property type="match status" value="1"/>
</dbReference>
<gene>
    <name evidence="7" type="ORF">SAMN02799615_03261</name>
</gene>
<dbReference type="RefSeq" id="WP_026636756.1">
    <property type="nucleotide sequence ID" value="NZ_FONH01000014.1"/>
</dbReference>
<dbReference type="PIRSF" id="PIRSF039090">
    <property type="entry name" value="Flis"/>
    <property type="match status" value="1"/>
</dbReference>
<reference evidence="8" key="1">
    <citation type="submission" date="2016-10" db="EMBL/GenBank/DDBJ databases">
        <authorList>
            <person name="Varghese N."/>
            <person name="Submissions S."/>
        </authorList>
    </citation>
    <scope>NUCLEOTIDE SEQUENCE [LARGE SCALE GENOMIC DNA]</scope>
    <source>
        <strain evidence="8">UNC178MFTsu3.1</strain>
    </source>
</reference>
<comment type="subcellular location">
    <subcellularLocation>
        <location evidence="1 6">Cytoplasm</location>
        <location evidence="1 6">Cytosol</location>
    </subcellularLocation>
</comment>
<keyword evidence="8" id="KW-1185">Reference proteome</keyword>
<dbReference type="PANTHER" id="PTHR34773">
    <property type="entry name" value="FLAGELLAR SECRETION CHAPERONE FLIS"/>
    <property type="match status" value="1"/>
</dbReference>